<dbReference type="InterPro" id="IPR010260">
    <property type="entry name" value="AlpA"/>
</dbReference>
<evidence type="ECO:0000313" key="2">
    <source>
        <dbReference type="Proteomes" id="UP000268669"/>
    </source>
</evidence>
<keyword evidence="2" id="KW-1185">Reference proteome</keyword>
<dbReference type="Gene3D" id="1.10.238.160">
    <property type="match status" value="1"/>
</dbReference>
<gene>
    <name evidence="1" type="ORF">EGX47_04335</name>
</gene>
<accession>A0ABN5R5I2</accession>
<organism evidence="1 2">
    <name type="scientific">Yersinia pseudotuberculosis</name>
    <dbReference type="NCBI Taxonomy" id="633"/>
    <lineage>
        <taxon>Bacteria</taxon>
        <taxon>Pseudomonadati</taxon>
        <taxon>Pseudomonadota</taxon>
        <taxon>Gammaproteobacteria</taxon>
        <taxon>Enterobacterales</taxon>
        <taxon>Yersiniaceae</taxon>
        <taxon>Yersinia</taxon>
    </lineage>
</organism>
<protein>
    <submittedName>
        <fullName evidence="1">AlpA family phage regulatory protein</fullName>
    </submittedName>
</protein>
<proteinExistence type="predicted"/>
<name>A0ABN5R5I2_YERPU</name>
<evidence type="ECO:0000313" key="1">
    <source>
        <dbReference type="EMBL" id="AYW90629.1"/>
    </source>
</evidence>
<sequence>MSEHNVTELQLVDMKWLTKTLKMTDKWIYKMIQQEKFVKPIKLGRCSRWRLGEIKQWLEDKQ</sequence>
<dbReference type="EMBL" id="CP033713">
    <property type="protein sequence ID" value="AYW90629.1"/>
    <property type="molecule type" value="Genomic_DNA"/>
</dbReference>
<reference evidence="1" key="1">
    <citation type="submission" date="2018-11" db="EMBL/GenBank/DDBJ databases">
        <title>FDA dAtabase for Regulatory Grade micrObial Sequences (FDA-ARGOS): Supporting development and validation of Infectious Disease Dx tests.</title>
        <authorList>
            <person name="Bliska J."/>
            <person name="Cleland M.-M."/>
            <person name="Tallon L."/>
            <person name="Sadzewicz L."/>
            <person name="Zhao X."/>
            <person name="Vavikolanu K."/>
            <person name="Mehta A."/>
            <person name="Aluvathingal J."/>
            <person name="Nadendla S."/>
            <person name="Yan Y."/>
            <person name="Sichtig H."/>
        </authorList>
    </citation>
    <scope>NUCLEOTIDE SEQUENCE [LARGE SCALE GENOMIC DNA]</scope>
    <source>
        <strain evidence="1">FDAARGOS_581</strain>
    </source>
</reference>
<dbReference type="Pfam" id="PF05930">
    <property type="entry name" value="Phage_AlpA"/>
    <property type="match status" value="1"/>
</dbReference>
<dbReference type="RefSeq" id="WP_123784344.1">
    <property type="nucleotide sequence ID" value="NZ_CP033713.1"/>
</dbReference>
<dbReference type="Proteomes" id="UP000268669">
    <property type="component" value="Chromosome"/>
</dbReference>